<accession>A0A835FWX9</accession>
<dbReference type="GO" id="GO:0020037">
    <property type="term" value="F:heme binding"/>
    <property type="evidence" value="ECO:0007669"/>
    <property type="project" value="InterPro"/>
</dbReference>
<protein>
    <recommendedName>
        <fullName evidence="9">Cytochrome P450</fullName>
    </recommendedName>
</protein>
<name>A0A835FWX9_9POAL</name>
<dbReference type="SUPFAM" id="SSF48264">
    <property type="entry name" value="Cytochrome P450"/>
    <property type="match status" value="1"/>
</dbReference>
<evidence type="ECO:0000256" key="5">
    <source>
        <dbReference type="ARBA" id="ARBA00023004"/>
    </source>
</evidence>
<proteinExistence type="inferred from homology"/>
<keyword evidence="6" id="KW-0812">Transmembrane</keyword>
<gene>
    <name evidence="7" type="ORF">HU200_003384</name>
</gene>
<dbReference type="InterPro" id="IPR001128">
    <property type="entry name" value="Cyt_P450"/>
</dbReference>
<reference evidence="7" key="1">
    <citation type="submission" date="2020-07" db="EMBL/GenBank/DDBJ databases">
        <title>Genome sequence and genetic diversity analysis of an under-domesticated orphan crop, white fonio (Digitaria exilis).</title>
        <authorList>
            <person name="Bennetzen J.L."/>
            <person name="Chen S."/>
            <person name="Ma X."/>
            <person name="Wang X."/>
            <person name="Yssel A.E.J."/>
            <person name="Chaluvadi S.R."/>
            <person name="Johnson M."/>
            <person name="Gangashetty P."/>
            <person name="Hamidou F."/>
            <person name="Sanogo M.D."/>
            <person name="Zwaenepoel A."/>
            <person name="Wallace J."/>
            <person name="Van De Peer Y."/>
            <person name="Van Deynze A."/>
        </authorList>
    </citation>
    <scope>NUCLEOTIDE SEQUENCE</scope>
    <source>
        <tissue evidence="7">Leaves</tissue>
    </source>
</reference>
<dbReference type="InterPro" id="IPR036396">
    <property type="entry name" value="Cyt_P450_sf"/>
</dbReference>
<keyword evidence="5" id="KW-0408">Iron</keyword>
<sequence>MSLHALTATFVILALTFVVLVWTRRRRRHRQPPLNLPPGPKGWPVIGSLNLLAGSLPPHRALAALASCHGPFMHLKLGPFHDIVASSAATAWLVLKTHDPAFADRPPTAFGSILAYGYKGILQTPYGPYWRMARKLCAAELFSPHRVASFELVRVQEMRAMTRAIFLVSGAGGGGVQVKEHLQNLATRNILRMAEAFAVTSAVSNVGDWLPWLEWLDLQGLNRRMRRVHHLFDRFFEQILDEHERDRDRRKRGEFAGGEELAARDLVDVLLERAEEGGGEEEEAEEARLTRDGVKAIIQDVIAGGTETTAITSEWAMAELLRHPDAMSAAADELDCVVGRDRWATEHDGGGPLRAAAVWIRAADLPGVQSWSQGGGGDGGEFGAWVRMAAAGGDVAGGLEHGGAVWVVAVPESAARRRRRAQVAGAPLCPPRLSTGLCLMSLVSDFLGHGL</sequence>
<keyword evidence="2" id="KW-0349">Heme</keyword>
<dbReference type="EMBL" id="JACEFO010000191">
    <property type="protein sequence ID" value="KAF8776658.1"/>
    <property type="molecule type" value="Genomic_DNA"/>
</dbReference>
<evidence type="ECO:0000313" key="7">
    <source>
        <dbReference type="EMBL" id="KAF8776658.1"/>
    </source>
</evidence>
<keyword evidence="4" id="KW-0560">Oxidoreductase</keyword>
<comment type="caution">
    <text evidence="7">The sequence shown here is derived from an EMBL/GenBank/DDBJ whole genome shotgun (WGS) entry which is preliminary data.</text>
</comment>
<dbReference type="Pfam" id="PF00067">
    <property type="entry name" value="p450"/>
    <property type="match status" value="1"/>
</dbReference>
<evidence type="ECO:0008006" key="9">
    <source>
        <dbReference type="Google" id="ProtNLM"/>
    </source>
</evidence>
<dbReference type="GO" id="GO:0004497">
    <property type="term" value="F:monooxygenase activity"/>
    <property type="evidence" value="ECO:0007669"/>
    <property type="project" value="InterPro"/>
</dbReference>
<keyword evidence="6" id="KW-1133">Transmembrane helix</keyword>
<evidence type="ECO:0000256" key="2">
    <source>
        <dbReference type="ARBA" id="ARBA00022617"/>
    </source>
</evidence>
<dbReference type="PANTHER" id="PTHR47944">
    <property type="entry name" value="CYTOCHROME P450 98A9"/>
    <property type="match status" value="1"/>
</dbReference>
<dbReference type="OrthoDB" id="1055148at2759"/>
<evidence type="ECO:0000313" key="8">
    <source>
        <dbReference type="Proteomes" id="UP000636709"/>
    </source>
</evidence>
<evidence type="ECO:0000256" key="6">
    <source>
        <dbReference type="SAM" id="Phobius"/>
    </source>
</evidence>
<feature type="transmembrane region" description="Helical" evidence="6">
    <location>
        <begin position="6"/>
        <end position="23"/>
    </location>
</feature>
<evidence type="ECO:0000256" key="3">
    <source>
        <dbReference type="ARBA" id="ARBA00022723"/>
    </source>
</evidence>
<dbReference type="PANTHER" id="PTHR47944:SF14">
    <property type="entry name" value="CYTOCHROME P450"/>
    <property type="match status" value="1"/>
</dbReference>
<dbReference type="GO" id="GO:0016705">
    <property type="term" value="F:oxidoreductase activity, acting on paired donors, with incorporation or reduction of molecular oxygen"/>
    <property type="evidence" value="ECO:0007669"/>
    <property type="project" value="InterPro"/>
</dbReference>
<organism evidence="7 8">
    <name type="scientific">Digitaria exilis</name>
    <dbReference type="NCBI Taxonomy" id="1010633"/>
    <lineage>
        <taxon>Eukaryota</taxon>
        <taxon>Viridiplantae</taxon>
        <taxon>Streptophyta</taxon>
        <taxon>Embryophyta</taxon>
        <taxon>Tracheophyta</taxon>
        <taxon>Spermatophyta</taxon>
        <taxon>Magnoliopsida</taxon>
        <taxon>Liliopsida</taxon>
        <taxon>Poales</taxon>
        <taxon>Poaceae</taxon>
        <taxon>PACMAD clade</taxon>
        <taxon>Panicoideae</taxon>
        <taxon>Panicodae</taxon>
        <taxon>Paniceae</taxon>
        <taxon>Anthephorinae</taxon>
        <taxon>Digitaria</taxon>
    </lineage>
</organism>
<comment type="similarity">
    <text evidence="1">Belongs to the cytochrome P450 family.</text>
</comment>
<evidence type="ECO:0000256" key="1">
    <source>
        <dbReference type="ARBA" id="ARBA00010617"/>
    </source>
</evidence>
<keyword evidence="6" id="KW-0472">Membrane</keyword>
<dbReference type="Proteomes" id="UP000636709">
    <property type="component" value="Unassembled WGS sequence"/>
</dbReference>
<dbReference type="GO" id="GO:0005506">
    <property type="term" value="F:iron ion binding"/>
    <property type="evidence" value="ECO:0007669"/>
    <property type="project" value="InterPro"/>
</dbReference>
<dbReference type="Gene3D" id="1.10.630.10">
    <property type="entry name" value="Cytochrome P450"/>
    <property type="match status" value="1"/>
</dbReference>
<keyword evidence="3" id="KW-0479">Metal-binding</keyword>
<evidence type="ECO:0000256" key="4">
    <source>
        <dbReference type="ARBA" id="ARBA00023002"/>
    </source>
</evidence>
<dbReference type="AlphaFoldDB" id="A0A835FWX9"/>
<keyword evidence="8" id="KW-1185">Reference proteome</keyword>